<sequence length="112" mass="13095">MKQRKLTKLKCRTKIFKRLNIPVTNPETNGNDMYNKDLTEFELELAISQLKTEKSPGSDLIFAEFILHVREKARNTLLKLFNKIWNAVDTVLLFCKRSKITPILKKDKPAFD</sequence>
<reference evidence="1" key="1">
    <citation type="submission" date="2020-08" db="EMBL/GenBank/DDBJ databases">
        <title>Multicomponent nature underlies the extraordinary mechanical properties of spider dragline silk.</title>
        <authorList>
            <person name="Kono N."/>
            <person name="Nakamura H."/>
            <person name="Mori M."/>
            <person name="Yoshida Y."/>
            <person name="Ohtoshi R."/>
            <person name="Malay A.D."/>
            <person name="Moran D.A.P."/>
            <person name="Tomita M."/>
            <person name="Numata K."/>
            <person name="Arakawa K."/>
        </authorList>
    </citation>
    <scope>NUCLEOTIDE SEQUENCE</scope>
</reference>
<dbReference type="EMBL" id="BMAV01023106">
    <property type="protein sequence ID" value="GFY78631.1"/>
    <property type="molecule type" value="Genomic_DNA"/>
</dbReference>
<comment type="caution">
    <text evidence="1">The sequence shown here is derived from an EMBL/GenBank/DDBJ whole genome shotgun (WGS) entry which is preliminary data.</text>
</comment>
<dbReference type="OrthoDB" id="407509at2759"/>
<keyword evidence="2" id="KW-1185">Reference proteome</keyword>
<accession>A0A8X6YWV9</accession>
<evidence type="ECO:0000313" key="2">
    <source>
        <dbReference type="Proteomes" id="UP000886998"/>
    </source>
</evidence>
<name>A0A8X6YWV9_9ARAC</name>
<dbReference type="AlphaFoldDB" id="A0A8X6YWV9"/>
<dbReference type="Proteomes" id="UP000886998">
    <property type="component" value="Unassembled WGS sequence"/>
</dbReference>
<gene>
    <name evidence="1" type="ORF">TNIN_474801</name>
</gene>
<organism evidence="1 2">
    <name type="scientific">Trichonephila inaurata madagascariensis</name>
    <dbReference type="NCBI Taxonomy" id="2747483"/>
    <lineage>
        <taxon>Eukaryota</taxon>
        <taxon>Metazoa</taxon>
        <taxon>Ecdysozoa</taxon>
        <taxon>Arthropoda</taxon>
        <taxon>Chelicerata</taxon>
        <taxon>Arachnida</taxon>
        <taxon>Araneae</taxon>
        <taxon>Araneomorphae</taxon>
        <taxon>Entelegynae</taxon>
        <taxon>Araneoidea</taxon>
        <taxon>Nephilidae</taxon>
        <taxon>Trichonephila</taxon>
        <taxon>Trichonephila inaurata</taxon>
    </lineage>
</organism>
<evidence type="ECO:0000313" key="1">
    <source>
        <dbReference type="EMBL" id="GFY78631.1"/>
    </source>
</evidence>
<protein>
    <submittedName>
        <fullName evidence="1">Uncharacterized protein</fullName>
    </submittedName>
</protein>
<proteinExistence type="predicted"/>